<dbReference type="Proteomes" id="UP000554235">
    <property type="component" value="Unassembled WGS sequence"/>
</dbReference>
<evidence type="ECO:0000313" key="2">
    <source>
        <dbReference type="Proteomes" id="UP000554235"/>
    </source>
</evidence>
<keyword evidence="2" id="KW-1185">Reference proteome</keyword>
<sequence>MCGESNIDWLEEDFIIPGYEWRMSEIKQFKKPFEDGPEVPGTIALDYDPVMLCDPLFDKQRMAKTNLQEFKDVSIEEGEKLDNVQVYPYTIIYEPMHWYGGPTPETAGTEVMSTCESREPLNNVVPVIIIP</sequence>
<evidence type="ECO:0000313" key="1">
    <source>
        <dbReference type="EMBL" id="KAF4461987.1"/>
    </source>
</evidence>
<comment type="caution">
    <text evidence="1">The sequence shown here is derived from an EMBL/GenBank/DDBJ whole genome shotgun (WGS) entry which is preliminary data.</text>
</comment>
<dbReference type="EMBL" id="JAADYS010001612">
    <property type="protein sequence ID" value="KAF4461987.1"/>
    <property type="molecule type" value="Genomic_DNA"/>
</dbReference>
<proteinExistence type="predicted"/>
<organism evidence="1 2">
    <name type="scientific">Fusarium albosuccineum</name>
    <dbReference type="NCBI Taxonomy" id="1237068"/>
    <lineage>
        <taxon>Eukaryota</taxon>
        <taxon>Fungi</taxon>
        <taxon>Dikarya</taxon>
        <taxon>Ascomycota</taxon>
        <taxon>Pezizomycotina</taxon>
        <taxon>Sordariomycetes</taxon>
        <taxon>Hypocreomycetidae</taxon>
        <taxon>Hypocreales</taxon>
        <taxon>Nectriaceae</taxon>
        <taxon>Fusarium</taxon>
        <taxon>Fusarium decemcellulare species complex</taxon>
    </lineage>
</organism>
<accession>A0A8H4PHZ9</accession>
<name>A0A8H4PHZ9_9HYPO</name>
<dbReference type="AlphaFoldDB" id="A0A8H4PHZ9"/>
<gene>
    <name evidence="1" type="ORF">FALBO_11209</name>
</gene>
<reference evidence="1 2" key="1">
    <citation type="submission" date="2020-01" db="EMBL/GenBank/DDBJ databases">
        <title>Identification and distribution of gene clusters putatively required for synthesis of sphingolipid metabolism inhibitors in phylogenetically diverse species of the filamentous fungus Fusarium.</title>
        <authorList>
            <person name="Kim H.-S."/>
            <person name="Busman M."/>
            <person name="Brown D.W."/>
            <person name="Divon H."/>
            <person name="Uhlig S."/>
            <person name="Proctor R.H."/>
        </authorList>
    </citation>
    <scope>NUCLEOTIDE SEQUENCE [LARGE SCALE GENOMIC DNA]</scope>
    <source>
        <strain evidence="1 2">NRRL 20459</strain>
    </source>
</reference>
<protein>
    <submittedName>
        <fullName evidence="1">Uncharacterized protein</fullName>
    </submittedName>
</protein>